<proteinExistence type="predicted"/>
<protein>
    <submittedName>
        <fullName evidence="1">Uncharacterized protein</fullName>
    </submittedName>
</protein>
<gene>
    <name evidence="1" type="ORF">HELGO_WM44612</name>
</gene>
<dbReference type="AlphaFoldDB" id="A0A6S6TDB2"/>
<name>A0A6S6TDB2_9BACT</name>
<organism evidence="1">
    <name type="scientific">uncultured Sulfurovum sp</name>
    <dbReference type="NCBI Taxonomy" id="269237"/>
    <lineage>
        <taxon>Bacteria</taxon>
        <taxon>Pseudomonadati</taxon>
        <taxon>Campylobacterota</taxon>
        <taxon>Epsilonproteobacteria</taxon>
        <taxon>Campylobacterales</taxon>
        <taxon>Sulfurovaceae</taxon>
        <taxon>Sulfurovum</taxon>
        <taxon>environmental samples</taxon>
    </lineage>
</organism>
<reference evidence="1" key="1">
    <citation type="submission" date="2020-01" db="EMBL/GenBank/DDBJ databases">
        <authorList>
            <person name="Meier V. D."/>
            <person name="Meier V D."/>
        </authorList>
    </citation>
    <scope>NUCLEOTIDE SEQUENCE</scope>
    <source>
        <strain evidence="1">HLG_WM_MAG_03</strain>
    </source>
</reference>
<evidence type="ECO:0000313" key="1">
    <source>
        <dbReference type="EMBL" id="CAA6814519.1"/>
    </source>
</evidence>
<accession>A0A6S6TDB2</accession>
<dbReference type="EMBL" id="CACVAR010000240">
    <property type="protein sequence ID" value="CAA6814519.1"/>
    <property type="molecule type" value="Genomic_DNA"/>
</dbReference>
<sequence>MLTNNFISRKFKNEKTNQCIGFNEVIENSNISIVLGEPASGKTYQFETYKKQNPNSIFVELMFIDEEDDIEESIEIVLLDSIDEALSKNDSDKALVRKLTKYIKKCKKINPNVKFVISCRYVEWKEIFQDKLEEIDKDLKVYSIEELNNEDIELLLMKNYINKDEFWNFIEKNYLEQLLKNILMTLHIINNLTTYKDKQLKYFEIYEKIIEEHLLAETDNERKNQLKEISLYDMVKISSVVAIYMTLSRTRTVSIENINRFASELYILDGIEITGKKLDIIFHTALFSGKRQNIRFFHKSVQEYLTAYFINLKKLDIDTIQKIFAHSMGFYEEFEEVIIYLTNIELRYFKYIVDFDPFIFRRHPYLLREEQKTLFIAILITLDKDEQRGWNKWEYIENSSLVKLPLIQKSMIEVLTKFIQLDNISYVLNVYLISLLEYNYSKELEDVIFEIFENIEDKKLCFEYIGSHYVNNVGFNKRLLNYIFEKDMIYMDSGELQNYIFFNLYNKIDFKKLLPILANNIGVNSILYYPNILQRLSNTHLYELFEFLMNEKDIKLNDEQLVYFLLNIFHNYKYFSKKISLESIDKFITDTSIELFSFIYHQGALKSYNNINIKNLFINRKEMNLNSPSVKFVFFIENLIKNDKDPIANLPNKLEEKNITLQDIELKIKQWIINPELDVLDDFYIIMRDKIKTIDLTNLDDFIKRLKILYTEKYLTLKYEIKKAILYFIALDKESYQYLKAFWIKNIEKNHYYLRYMIQSNTNESINDFKSYVFQKNIKISFYKEDKNLDIINIDTKQRNHIKYLLSNMGYIKIKKRQYNFVAKIDNISKENLNFLIINYYECFKKYQLPIIGYRLDEYAVMSNSIHELWNYLENTTKHLKLLEELATYEVKRLSIQAKYILEKVYNLQLKNREFDSNYYKNILDDYKNNQNRFFNYEKLKDDLIEISLIETKNRNAIFKESEDETNDRFRNALHYKNYNVFDQPRGGESSSGINAGKRDLVVFNSKGIDESVIEAFILTSLDSTIINKHYEKLVKRYDTVGNRVNFILVYSKTKNFDDLWKKYVKYDGFDKFIDTKDKYSQKDNVRVGISEYEKMEVYHLFINFYSYGEA</sequence>